<reference evidence="5" key="1">
    <citation type="submission" date="2022-11" db="EMBL/GenBank/DDBJ databases">
        <title>Corynebacterium sp. isolated from Penguins.</title>
        <authorList>
            <person name="Sedlar K."/>
            <person name="Svec P."/>
        </authorList>
    </citation>
    <scope>NUCLEOTIDE SEQUENCE</scope>
    <source>
        <strain evidence="5">P7003</strain>
    </source>
</reference>
<dbReference type="RefSeq" id="WP_267186873.1">
    <property type="nucleotide sequence ID" value="NZ_JAPMKV010000010.1"/>
</dbReference>
<evidence type="ECO:0000256" key="3">
    <source>
        <dbReference type="PIRNR" id="PIRNR002070"/>
    </source>
</evidence>
<evidence type="ECO:0000313" key="5">
    <source>
        <dbReference type="EMBL" id="MCX7445852.1"/>
    </source>
</evidence>
<dbReference type="CDD" id="cd04496">
    <property type="entry name" value="SSB_OBF"/>
    <property type="match status" value="1"/>
</dbReference>
<dbReference type="PIRSF" id="PIRSF002070">
    <property type="entry name" value="SSB"/>
    <property type="match status" value="1"/>
</dbReference>
<dbReference type="NCBIfam" id="NF005851">
    <property type="entry name" value="PRK07772.1"/>
    <property type="match status" value="1"/>
</dbReference>
<evidence type="ECO:0000313" key="6">
    <source>
        <dbReference type="Proteomes" id="UP001081709"/>
    </source>
</evidence>
<evidence type="ECO:0000256" key="4">
    <source>
        <dbReference type="SAM" id="MobiDB-lite"/>
    </source>
</evidence>
<dbReference type="SUPFAM" id="SSF50249">
    <property type="entry name" value="Nucleic acid-binding proteins"/>
    <property type="match status" value="1"/>
</dbReference>
<dbReference type="EMBL" id="JAPMKV010000010">
    <property type="protein sequence ID" value="MCX7445852.1"/>
    <property type="molecule type" value="Genomic_DNA"/>
</dbReference>
<dbReference type="PANTHER" id="PTHR10302:SF27">
    <property type="entry name" value="SINGLE-STRANDED DNA-BINDING PROTEIN"/>
    <property type="match status" value="1"/>
</dbReference>
<dbReference type="InterPro" id="IPR011344">
    <property type="entry name" value="ssDNA-bd"/>
</dbReference>
<dbReference type="InterPro" id="IPR012340">
    <property type="entry name" value="NA-bd_OB-fold"/>
</dbReference>
<name>A0ABT3WYG1_9CORY</name>
<proteinExistence type="inferred from homology"/>
<comment type="caution">
    <text evidence="5">The sequence shown here is derived from an EMBL/GenBank/DDBJ whole genome shotgun (WGS) entry which is preliminary data.</text>
</comment>
<dbReference type="HAMAP" id="MF_00984">
    <property type="entry name" value="SSB"/>
    <property type="match status" value="1"/>
</dbReference>
<protein>
    <recommendedName>
        <fullName evidence="2 3">Single-stranded DNA-binding protein</fullName>
        <shortName evidence="2">SSB</shortName>
    </recommendedName>
</protein>
<keyword evidence="6" id="KW-1185">Reference proteome</keyword>
<evidence type="ECO:0000256" key="2">
    <source>
        <dbReference type="HAMAP-Rule" id="MF_00984"/>
    </source>
</evidence>
<feature type="region of interest" description="Disordered" evidence="4">
    <location>
        <begin position="117"/>
        <end position="154"/>
    </location>
</feature>
<sequence length="154" mass="16664">MSGDTPITFIGNLVEDPELRFTPSGVAVANFRVASTPRRFDSQTSKWVDGEPVFLAGSIWRQAAENAVETLHKGMRVIVVGILEQRSYETKSGEKRSVYEIKADEIAPSLKYATATVTRNEKGGGRSQGFGQQQAPQSSWSGGAVADSNEAPPF</sequence>
<organism evidence="5 6">
    <name type="scientific">Corynebacterium pygosceleis</name>
    <dbReference type="NCBI Taxonomy" id="2800406"/>
    <lineage>
        <taxon>Bacteria</taxon>
        <taxon>Bacillati</taxon>
        <taxon>Actinomycetota</taxon>
        <taxon>Actinomycetes</taxon>
        <taxon>Mycobacteriales</taxon>
        <taxon>Corynebacteriaceae</taxon>
        <taxon>Corynebacterium</taxon>
    </lineage>
</organism>
<dbReference type="Proteomes" id="UP001081709">
    <property type="component" value="Unassembled WGS sequence"/>
</dbReference>
<gene>
    <name evidence="5" type="ORF">OS125_11480</name>
</gene>
<evidence type="ECO:0000256" key="1">
    <source>
        <dbReference type="ARBA" id="ARBA00023125"/>
    </source>
</evidence>
<dbReference type="InterPro" id="IPR000424">
    <property type="entry name" value="Primosome_PriB/ssb"/>
</dbReference>
<dbReference type="PROSITE" id="PS50935">
    <property type="entry name" value="SSB"/>
    <property type="match status" value="1"/>
</dbReference>
<dbReference type="GO" id="GO:0003677">
    <property type="term" value="F:DNA binding"/>
    <property type="evidence" value="ECO:0007669"/>
    <property type="project" value="UniProtKB-KW"/>
</dbReference>
<accession>A0ABT3WYG1</accession>
<dbReference type="PANTHER" id="PTHR10302">
    <property type="entry name" value="SINGLE-STRANDED DNA-BINDING PROTEIN"/>
    <property type="match status" value="1"/>
</dbReference>
<keyword evidence="1 2" id="KW-0238">DNA-binding</keyword>
<comment type="caution">
    <text evidence="2">Lacks conserved residue(s) required for the propagation of feature annotation.</text>
</comment>
<comment type="subunit">
    <text evidence="2">Homotetramer.</text>
</comment>
<dbReference type="Pfam" id="PF00436">
    <property type="entry name" value="SSB"/>
    <property type="match status" value="1"/>
</dbReference>
<dbReference type="Gene3D" id="2.40.50.140">
    <property type="entry name" value="Nucleic acid-binding proteins"/>
    <property type="match status" value="1"/>
</dbReference>
<dbReference type="NCBIfam" id="TIGR00621">
    <property type="entry name" value="ssb"/>
    <property type="match status" value="1"/>
</dbReference>